<dbReference type="InterPro" id="IPR003034">
    <property type="entry name" value="SAP_dom"/>
</dbReference>
<sequence length="624" mass="69441">MSASDSELAKMVRAFRVSDLQSLLTYAGRNKGGKKYDLQNRALDLIKLRSAAVDMKIREIHHSRFSQSRAHSDGHDMYPIPPISDTVMSYGNRPAHQAPMGGPGMSNYVPHMGKHMLAPPAHINVLPHYPVNPDVKFKELPFYDVLAELLKPTSLVTLPNERFQEREFTFCLTPQHVLEYQSSNDVQVQLRICLLDSSCEQDDEIPSSVCLKINQKVANLPNPLPTNKPGTEPRRPKVPIDITNITKKTSTETNEVQISWASSSGKPFVMGIFLVRRQNSVTLIRRLKGNGVRNPDHTTAMIKEKLSQDRDSEIATMILRGSLMCPLGKIKMKLPCRALTCTHLQCFDAALYLQMNEKKPKWICPVCDKPAYFKNLAIDGLFLDITIKAPVECTEVQFHEDGSWTPVMPIKKLPEISDAAIETPPKDVPKVQVSKPKRPIEVVDLDSGSDTEDSWPILPPKKKMCKSTNSAEMSPVLIESPEETQHSEEARLKSFVPFALSLSKSEAPKILPHIPDKASLRPLPESLDIDTSDVDCILGATSSILKGPSTSNYENVSPAPSPKTYTTPSTSTFPETTDILRGSQGSNRHFNHFDFYSLIDGPEDPYNASPVAEEEDSPDVINID</sequence>
<feature type="compositionally biased region" description="Low complexity" evidence="11">
    <location>
        <begin position="562"/>
        <end position="574"/>
    </location>
</feature>
<evidence type="ECO:0000259" key="14">
    <source>
        <dbReference type="PROSITE" id="PS51466"/>
    </source>
</evidence>
<proteinExistence type="inferred from homology"/>
<feature type="region of interest" description="Disordered" evidence="11">
    <location>
        <begin position="549"/>
        <end position="574"/>
    </location>
</feature>
<dbReference type="InterPro" id="IPR013083">
    <property type="entry name" value="Znf_RING/FYVE/PHD"/>
</dbReference>
<evidence type="ECO:0000259" key="13">
    <source>
        <dbReference type="PROSITE" id="PS51044"/>
    </source>
</evidence>
<evidence type="ECO:0000256" key="1">
    <source>
        <dbReference type="ARBA" id="ARBA00004123"/>
    </source>
</evidence>
<accession>A0A8X7C6W8</accession>
<dbReference type="PANTHER" id="PTHR10782:SF94">
    <property type="entry name" value="SUPPRESSOR OF VARIEGATION 2-10, ISOFORM I"/>
    <property type="match status" value="1"/>
</dbReference>
<dbReference type="Gene3D" id="1.10.720.30">
    <property type="entry name" value="SAP domain"/>
    <property type="match status" value="1"/>
</dbReference>
<gene>
    <name evidence="15" type="primary">PIAS1</name>
    <name evidence="15" type="ORF">TNIN_15281</name>
</gene>
<evidence type="ECO:0000256" key="3">
    <source>
        <dbReference type="ARBA" id="ARBA00005383"/>
    </source>
</evidence>
<dbReference type="GO" id="GO:0003712">
    <property type="term" value="F:transcription coregulator activity"/>
    <property type="evidence" value="ECO:0007669"/>
    <property type="project" value="TreeGrafter"/>
</dbReference>
<evidence type="ECO:0000256" key="5">
    <source>
        <dbReference type="ARBA" id="ARBA00022723"/>
    </source>
</evidence>
<dbReference type="Gene3D" id="2.60.120.780">
    <property type="entry name" value="PINIT domain"/>
    <property type="match status" value="1"/>
</dbReference>
<dbReference type="PROSITE" id="PS51466">
    <property type="entry name" value="PINIT"/>
    <property type="match status" value="1"/>
</dbReference>
<reference evidence="15" key="1">
    <citation type="submission" date="2020-08" db="EMBL/GenBank/DDBJ databases">
        <title>Multicomponent nature underlies the extraordinary mechanical properties of spider dragline silk.</title>
        <authorList>
            <person name="Kono N."/>
            <person name="Nakamura H."/>
            <person name="Mori M."/>
            <person name="Yoshida Y."/>
            <person name="Ohtoshi R."/>
            <person name="Malay A.D."/>
            <person name="Moran D.A.P."/>
            <person name="Tomita M."/>
            <person name="Numata K."/>
            <person name="Arakawa K."/>
        </authorList>
    </citation>
    <scope>NUCLEOTIDE SEQUENCE</scope>
</reference>
<feature type="domain" description="SP-RING-type" evidence="13">
    <location>
        <begin position="310"/>
        <end position="396"/>
    </location>
</feature>
<feature type="region of interest" description="Disordered" evidence="11">
    <location>
        <begin position="443"/>
        <end position="466"/>
    </location>
</feature>
<dbReference type="Pfam" id="PF14324">
    <property type="entry name" value="PINIT"/>
    <property type="match status" value="1"/>
</dbReference>
<keyword evidence="16" id="KW-1185">Reference proteome</keyword>
<dbReference type="GO" id="GO:0006357">
    <property type="term" value="P:regulation of transcription by RNA polymerase II"/>
    <property type="evidence" value="ECO:0007669"/>
    <property type="project" value="TreeGrafter"/>
</dbReference>
<dbReference type="GO" id="GO:0005634">
    <property type="term" value="C:nucleus"/>
    <property type="evidence" value="ECO:0007669"/>
    <property type="project" value="UniProtKB-SubCell"/>
</dbReference>
<comment type="pathway">
    <text evidence="2">Protein modification; protein sumoylation.</text>
</comment>
<evidence type="ECO:0000259" key="12">
    <source>
        <dbReference type="PROSITE" id="PS50800"/>
    </source>
</evidence>
<evidence type="ECO:0000256" key="7">
    <source>
        <dbReference type="ARBA" id="ARBA00022786"/>
    </source>
</evidence>
<feature type="compositionally biased region" description="Acidic residues" evidence="11">
    <location>
        <begin position="443"/>
        <end position="453"/>
    </location>
</feature>
<evidence type="ECO:0000256" key="4">
    <source>
        <dbReference type="ARBA" id="ARBA00022679"/>
    </source>
</evidence>
<evidence type="ECO:0000256" key="2">
    <source>
        <dbReference type="ARBA" id="ARBA00004718"/>
    </source>
</evidence>
<keyword evidence="6 10" id="KW-0863">Zinc-finger</keyword>
<protein>
    <submittedName>
        <fullName evidence="15">Uncharacterized protein</fullName>
    </submittedName>
</protein>
<feature type="domain" description="PINIT" evidence="14">
    <location>
        <begin position="123"/>
        <end position="278"/>
    </location>
</feature>
<comment type="subcellular location">
    <subcellularLocation>
        <location evidence="1">Nucleus</location>
    </subcellularLocation>
</comment>
<dbReference type="GO" id="GO:0061665">
    <property type="term" value="F:SUMO ligase activity"/>
    <property type="evidence" value="ECO:0007669"/>
    <property type="project" value="TreeGrafter"/>
</dbReference>
<dbReference type="FunFam" id="1.10.720.30:FF:000001">
    <property type="entry name" value="E3 SUMO-protein ligase PIAS2 isoform 1"/>
    <property type="match status" value="1"/>
</dbReference>
<organism evidence="15 16">
    <name type="scientific">Trichonephila inaurata madagascariensis</name>
    <dbReference type="NCBI Taxonomy" id="2747483"/>
    <lineage>
        <taxon>Eukaryota</taxon>
        <taxon>Metazoa</taxon>
        <taxon>Ecdysozoa</taxon>
        <taxon>Arthropoda</taxon>
        <taxon>Chelicerata</taxon>
        <taxon>Arachnida</taxon>
        <taxon>Araneae</taxon>
        <taxon>Araneomorphae</taxon>
        <taxon>Entelegynae</taxon>
        <taxon>Araneoidea</taxon>
        <taxon>Nephilidae</taxon>
        <taxon>Trichonephila</taxon>
        <taxon>Trichonephila inaurata</taxon>
    </lineage>
</organism>
<evidence type="ECO:0000256" key="8">
    <source>
        <dbReference type="ARBA" id="ARBA00022833"/>
    </source>
</evidence>
<dbReference type="AlphaFoldDB" id="A0A8X7C6W8"/>
<dbReference type="CDD" id="cd16790">
    <property type="entry name" value="SP-RING_PIAS"/>
    <property type="match status" value="1"/>
</dbReference>
<comment type="caution">
    <text evidence="15">The sequence shown here is derived from an EMBL/GenBank/DDBJ whole genome shotgun (WGS) entry which is preliminary data.</text>
</comment>
<dbReference type="FunFam" id="2.60.120.780:FF:000001">
    <property type="entry name" value="E3 SUMO-protein ligase PIAS2 isoform X1"/>
    <property type="match status" value="1"/>
</dbReference>
<dbReference type="PANTHER" id="PTHR10782">
    <property type="entry name" value="ZINC FINGER MIZ DOMAIN-CONTAINING PROTEIN"/>
    <property type="match status" value="1"/>
</dbReference>
<dbReference type="GO" id="GO:0016925">
    <property type="term" value="P:protein sumoylation"/>
    <property type="evidence" value="ECO:0007669"/>
    <property type="project" value="TreeGrafter"/>
</dbReference>
<feature type="region of interest" description="Disordered" evidence="11">
    <location>
        <begin position="604"/>
        <end position="624"/>
    </location>
</feature>
<keyword evidence="4" id="KW-0808">Transferase</keyword>
<evidence type="ECO:0000313" key="16">
    <source>
        <dbReference type="Proteomes" id="UP000886998"/>
    </source>
</evidence>
<feature type="domain" description="SAP" evidence="12">
    <location>
        <begin position="12"/>
        <end position="46"/>
    </location>
</feature>
<dbReference type="InterPro" id="IPR038654">
    <property type="entry name" value="PINIT_sf"/>
</dbReference>
<comment type="similarity">
    <text evidence="3">Belongs to the PIAS family.</text>
</comment>
<dbReference type="Gene3D" id="3.30.40.10">
    <property type="entry name" value="Zinc/RING finger domain, C3HC4 (zinc finger)"/>
    <property type="match status" value="1"/>
</dbReference>
<evidence type="ECO:0000256" key="11">
    <source>
        <dbReference type="SAM" id="MobiDB-lite"/>
    </source>
</evidence>
<keyword evidence="8" id="KW-0862">Zinc</keyword>
<evidence type="ECO:0000313" key="15">
    <source>
        <dbReference type="EMBL" id="GFY59716.1"/>
    </source>
</evidence>
<dbReference type="Pfam" id="PF02891">
    <property type="entry name" value="zf-MIZ"/>
    <property type="match status" value="1"/>
</dbReference>
<dbReference type="InterPro" id="IPR036361">
    <property type="entry name" value="SAP_dom_sf"/>
</dbReference>
<dbReference type="Proteomes" id="UP000886998">
    <property type="component" value="Unassembled WGS sequence"/>
</dbReference>
<keyword evidence="9" id="KW-0539">Nucleus</keyword>
<evidence type="ECO:0000256" key="6">
    <source>
        <dbReference type="ARBA" id="ARBA00022771"/>
    </source>
</evidence>
<dbReference type="InterPro" id="IPR004181">
    <property type="entry name" value="Znf_MIZ"/>
</dbReference>
<dbReference type="OrthoDB" id="10263264at2759"/>
<name>A0A8X7C6W8_9ARAC</name>
<dbReference type="PROSITE" id="PS50800">
    <property type="entry name" value="SAP"/>
    <property type="match status" value="1"/>
</dbReference>
<dbReference type="GO" id="GO:0008270">
    <property type="term" value="F:zinc ion binding"/>
    <property type="evidence" value="ECO:0007669"/>
    <property type="project" value="UniProtKB-KW"/>
</dbReference>
<keyword evidence="5" id="KW-0479">Metal-binding</keyword>
<dbReference type="PROSITE" id="PS51044">
    <property type="entry name" value="ZF_SP_RING"/>
    <property type="match status" value="1"/>
</dbReference>
<dbReference type="GO" id="GO:0000785">
    <property type="term" value="C:chromatin"/>
    <property type="evidence" value="ECO:0007669"/>
    <property type="project" value="TreeGrafter"/>
</dbReference>
<evidence type="ECO:0000256" key="10">
    <source>
        <dbReference type="PROSITE-ProRule" id="PRU00452"/>
    </source>
</evidence>
<dbReference type="SUPFAM" id="SSF68906">
    <property type="entry name" value="SAP domain"/>
    <property type="match status" value="1"/>
</dbReference>
<dbReference type="EMBL" id="BMAV01012756">
    <property type="protein sequence ID" value="GFY59716.1"/>
    <property type="molecule type" value="Genomic_DNA"/>
</dbReference>
<evidence type="ECO:0000256" key="9">
    <source>
        <dbReference type="ARBA" id="ARBA00023242"/>
    </source>
</evidence>
<dbReference type="InterPro" id="IPR023321">
    <property type="entry name" value="PINIT"/>
</dbReference>
<keyword evidence="7" id="KW-0833">Ubl conjugation pathway</keyword>